<dbReference type="InterPro" id="IPR008991">
    <property type="entry name" value="Translation_prot_SH3-like_sf"/>
</dbReference>
<evidence type="ECO:0000256" key="3">
    <source>
        <dbReference type="ARBA" id="ARBA00023274"/>
    </source>
</evidence>
<keyword evidence="5" id="KW-0694">RNA-binding</keyword>
<protein>
    <recommendedName>
        <fullName evidence="4 5">Large ribosomal subunit protein uL24</fullName>
    </recommendedName>
</protein>
<dbReference type="Gene3D" id="2.30.30.30">
    <property type="match status" value="1"/>
</dbReference>
<evidence type="ECO:0000256" key="5">
    <source>
        <dbReference type="HAMAP-Rule" id="MF_01326"/>
    </source>
</evidence>
<dbReference type="GO" id="GO:0019843">
    <property type="term" value="F:rRNA binding"/>
    <property type="evidence" value="ECO:0007669"/>
    <property type="project" value="UniProtKB-UniRule"/>
</dbReference>
<dbReference type="PROSITE" id="PS01108">
    <property type="entry name" value="RIBOSOMAL_L24"/>
    <property type="match status" value="1"/>
</dbReference>
<evidence type="ECO:0000256" key="2">
    <source>
        <dbReference type="ARBA" id="ARBA00022980"/>
    </source>
</evidence>
<keyword evidence="5" id="KW-0699">rRNA-binding</keyword>
<dbReference type="PANTHER" id="PTHR12903">
    <property type="entry name" value="MITOCHONDRIAL RIBOSOMAL PROTEIN L24"/>
    <property type="match status" value="1"/>
</dbReference>
<name>A0A0R1JAH2_9LACO</name>
<gene>
    <name evidence="5" type="primary">rplX</name>
    <name evidence="8" type="ORF">FC72_GL000645</name>
</gene>
<evidence type="ECO:0000313" key="8">
    <source>
        <dbReference type="EMBL" id="KRK64199.1"/>
    </source>
</evidence>
<comment type="function">
    <text evidence="5">One of the proteins that surrounds the polypeptide exit tunnel on the outside of the subunit.</text>
</comment>
<dbReference type="SMART" id="SM00739">
    <property type="entry name" value="KOW"/>
    <property type="match status" value="1"/>
</dbReference>
<keyword evidence="9" id="KW-1185">Reference proteome</keyword>
<sequence length="80" mass="8428">MFVKTGDNVVVIAGDSKGTQGVVKKALPSENKVIVEGVNVVKKHSKPSNTQPQGGIADVEKPISATNVKVVKKSTDKEDK</sequence>
<dbReference type="InterPro" id="IPR003256">
    <property type="entry name" value="Ribosomal_uL24"/>
</dbReference>
<comment type="caution">
    <text evidence="8">The sequence shown here is derived from an EMBL/GenBank/DDBJ whole genome shotgun (WGS) entry which is preliminary data.</text>
</comment>
<keyword evidence="3 5" id="KW-0687">Ribonucleoprotein</keyword>
<dbReference type="Proteomes" id="UP000050929">
    <property type="component" value="Unassembled WGS sequence"/>
</dbReference>
<dbReference type="InterPro" id="IPR041988">
    <property type="entry name" value="Ribosomal_uL24_KOW"/>
</dbReference>
<feature type="domain" description="KOW" evidence="7">
    <location>
        <begin position="2"/>
        <end position="29"/>
    </location>
</feature>
<dbReference type="RefSeq" id="WP_057766342.1">
    <property type="nucleotide sequence ID" value="NZ_AZDG01000015.1"/>
</dbReference>
<dbReference type="Pfam" id="PF00467">
    <property type="entry name" value="KOW"/>
    <property type="match status" value="1"/>
</dbReference>
<reference evidence="8 9" key="1">
    <citation type="journal article" date="2015" name="Genome Announc.">
        <title>Expanding the biotechnology potential of lactobacilli through comparative genomics of 213 strains and associated genera.</title>
        <authorList>
            <person name="Sun Z."/>
            <person name="Harris H.M."/>
            <person name="McCann A."/>
            <person name="Guo C."/>
            <person name="Argimon S."/>
            <person name="Zhang W."/>
            <person name="Yang X."/>
            <person name="Jeffery I.B."/>
            <person name="Cooney J.C."/>
            <person name="Kagawa T.F."/>
            <person name="Liu W."/>
            <person name="Song Y."/>
            <person name="Salvetti E."/>
            <person name="Wrobel A."/>
            <person name="Rasinkangas P."/>
            <person name="Parkhill J."/>
            <person name="Rea M.C."/>
            <person name="O'Sullivan O."/>
            <person name="Ritari J."/>
            <person name="Douillard F.P."/>
            <person name="Paul Ross R."/>
            <person name="Yang R."/>
            <person name="Briner A.E."/>
            <person name="Felis G.E."/>
            <person name="de Vos W.M."/>
            <person name="Barrangou R."/>
            <person name="Klaenhammer T.R."/>
            <person name="Caufield P.W."/>
            <person name="Cui Y."/>
            <person name="Zhang H."/>
            <person name="O'Toole P.W."/>
        </authorList>
    </citation>
    <scope>NUCLEOTIDE SEQUENCE [LARGE SCALE GENOMIC DNA]</scope>
    <source>
        <strain evidence="8 9">DSM 20183</strain>
    </source>
</reference>
<dbReference type="GO" id="GO:0003735">
    <property type="term" value="F:structural constituent of ribosome"/>
    <property type="evidence" value="ECO:0007669"/>
    <property type="project" value="InterPro"/>
</dbReference>
<dbReference type="InterPro" id="IPR014722">
    <property type="entry name" value="Rib_uL2_dom2"/>
</dbReference>
<dbReference type="HAMAP" id="MF_01326_B">
    <property type="entry name" value="Ribosomal_uL24_B"/>
    <property type="match status" value="1"/>
</dbReference>
<evidence type="ECO:0000256" key="1">
    <source>
        <dbReference type="ARBA" id="ARBA00010618"/>
    </source>
</evidence>
<dbReference type="CDD" id="cd06089">
    <property type="entry name" value="KOW_RPL26"/>
    <property type="match status" value="1"/>
</dbReference>
<organism evidence="8 9">
    <name type="scientific">Companilactobacillus tucceti DSM 20183</name>
    <dbReference type="NCBI Taxonomy" id="1423811"/>
    <lineage>
        <taxon>Bacteria</taxon>
        <taxon>Bacillati</taxon>
        <taxon>Bacillota</taxon>
        <taxon>Bacilli</taxon>
        <taxon>Lactobacillales</taxon>
        <taxon>Lactobacillaceae</taxon>
        <taxon>Companilactobacillus</taxon>
    </lineage>
</organism>
<evidence type="ECO:0000256" key="4">
    <source>
        <dbReference type="ARBA" id="ARBA00035206"/>
    </source>
</evidence>
<keyword evidence="2 5" id="KW-0689">Ribosomal protein</keyword>
<accession>A0A0R1JAH2</accession>
<dbReference type="EMBL" id="AZDG01000015">
    <property type="protein sequence ID" value="KRK64199.1"/>
    <property type="molecule type" value="Genomic_DNA"/>
</dbReference>
<dbReference type="InterPro" id="IPR005824">
    <property type="entry name" value="KOW"/>
</dbReference>
<dbReference type="InterPro" id="IPR057264">
    <property type="entry name" value="Ribosomal_uL24_C"/>
</dbReference>
<dbReference type="GO" id="GO:0005840">
    <property type="term" value="C:ribosome"/>
    <property type="evidence" value="ECO:0007669"/>
    <property type="project" value="UniProtKB-KW"/>
</dbReference>
<dbReference type="InterPro" id="IPR005825">
    <property type="entry name" value="Ribosomal_uL24_CS"/>
</dbReference>
<dbReference type="OrthoDB" id="9807419at2"/>
<comment type="function">
    <text evidence="5">One of two assembly initiator proteins, it binds directly to the 5'-end of the 23S rRNA, where it nucleates assembly of the 50S subunit.</text>
</comment>
<dbReference type="GO" id="GO:0006412">
    <property type="term" value="P:translation"/>
    <property type="evidence" value="ECO:0007669"/>
    <property type="project" value="UniProtKB-UniRule"/>
</dbReference>
<comment type="subunit">
    <text evidence="5">Part of the 50S ribosomal subunit.</text>
</comment>
<dbReference type="NCBIfam" id="TIGR01079">
    <property type="entry name" value="rplX_bact"/>
    <property type="match status" value="1"/>
</dbReference>
<proteinExistence type="inferred from homology"/>
<dbReference type="AlphaFoldDB" id="A0A0R1JAH2"/>
<dbReference type="GO" id="GO:1990904">
    <property type="term" value="C:ribonucleoprotein complex"/>
    <property type="evidence" value="ECO:0007669"/>
    <property type="project" value="UniProtKB-KW"/>
</dbReference>
<evidence type="ECO:0000256" key="6">
    <source>
        <dbReference type="RuleBase" id="RU003477"/>
    </source>
</evidence>
<comment type="similarity">
    <text evidence="1 5 6">Belongs to the universal ribosomal protein uL24 family.</text>
</comment>
<dbReference type="SUPFAM" id="SSF50104">
    <property type="entry name" value="Translation proteins SH3-like domain"/>
    <property type="match status" value="1"/>
</dbReference>
<dbReference type="Pfam" id="PF17136">
    <property type="entry name" value="ribosomal_L24"/>
    <property type="match status" value="1"/>
</dbReference>
<evidence type="ECO:0000313" key="9">
    <source>
        <dbReference type="Proteomes" id="UP000050929"/>
    </source>
</evidence>
<evidence type="ECO:0000259" key="7">
    <source>
        <dbReference type="SMART" id="SM00739"/>
    </source>
</evidence>
<dbReference type="PATRIC" id="fig|1423811.3.peg.655"/>
<dbReference type="STRING" id="1423811.FC72_GL000645"/>